<dbReference type="PANTHER" id="PTHR34413:SF2">
    <property type="entry name" value="PROPHAGE TAIL FIBER ASSEMBLY PROTEIN HOMOLOG TFAE-RELATED"/>
    <property type="match status" value="1"/>
</dbReference>
<name>A0A420DP39_9RHOB</name>
<proteinExistence type="inferred from homology"/>
<evidence type="ECO:0000313" key="4">
    <source>
        <dbReference type="Proteomes" id="UP000284407"/>
    </source>
</evidence>
<evidence type="ECO:0000259" key="2">
    <source>
        <dbReference type="Pfam" id="PF20454"/>
    </source>
</evidence>
<dbReference type="HAMAP" id="MF_04144">
    <property type="entry name" value="TERL_LAMBDA"/>
    <property type="match status" value="1"/>
</dbReference>
<evidence type="ECO:0000259" key="1">
    <source>
        <dbReference type="Pfam" id="PF05876"/>
    </source>
</evidence>
<dbReference type="GO" id="GO:0004519">
    <property type="term" value="F:endonuclease activity"/>
    <property type="evidence" value="ECO:0007669"/>
    <property type="project" value="InterPro"/>
</dbReference>
<dbReference type="InterPro" id="IPR046453">
    <property type="entry name" value="GpA_ATPase"/>
</dbReference>
<reference evidence="3 4" key="1">
    <citation type="submission" date="2018-09" db="EMBL/GenBank/DDBJ databases">
        <title>Genomic Encyclopedia of Archaeal and Bacterial Type Strains, Phase II (KMG-II): from individual species to whole genera.</title>
        <authorList>
            <person name="Goeker M."/>
        </authorList>
    </citation>
    <scope>NUCLEOTIDE SEQUENCE [LARGE SCALE GENOMIC DNA]</scope>
    <source>
        <strain evidence="3 4">DSM 11458</strain>
    </source>
</reference>
<dbReference type="InterPro" id="IPR051220">
    <property type="entry name" value="TFA_Chaperone"/>
</dbReference>
<protein>
    <submittedName>
        <fullName evidence="3">Phage terminase large subunit GpA-like protein</fullName>
    </submittedName>
</protein>
<feature type="domain" description="Phage terminase large subunit GpA ATPase" evidence="1">
    <location>
        <begin position="37"/>
        <end position="277"/>
    </location>
</feature>
<dbReference type="InterPro" id="IPR046454">
    <property type="entry name" value="GpA_endonuclease"/>
</dbReference>
<dbReference type="GO" id="GO:0005524">
    <property type="term" value="F:ATP binding"/>
    <property type="evidence" value="ECO:0007669"/>
    <property type="project" value="InterPro"/>
</dbReference>
<dbReference type="InterPro" id="IPR027417">
    <property type="entry name" value="P-loop_NTPase"/>
</dbReference>
<gene>
    <name evidence="3" type="ORF">C8N30_0490</name>
</gene>
<dbReference type="Proteomes" id="UP000284407">
    <property type="component" value="Unassembled WGS sequence"/>
</dbReference>
<dbReference type="STRING" id="1443111.Z949_2460"/>
<dbReference type="InterPro" id="IPR008866">
    <property type="entry name" value="Phage_lambda_GpA-like"/>
</dbReference>
<dbReference type="PANTHER" id="PTHR34413">
    <property type="entry name" value="PROPHAGE TAIL FIBER ASSEMBLY PROTEIN HOMOLOG TFAE-RELATED-RELATED"/>
    <property type="match status" value="1"/>
</dbReference>
<feature type="domain" description="Terminase large subunit GpA endonuclease" evidence="2">
    <location>
        <begin position="287"/>
        <end position="562"/>
    </location>
</feature>
<dbReference type="GO" id="GO:0016887">
    <property type="term" value="F:ATP hydrolysis activity"/>
    <property type="evidence" value="ECO:0007669"/>
    <property type="project" value="InterPro"/>
</dbReference>
<comment type="caution">
    <text evidence="3">The sequence shown here is derived from an EMBL/GenBank/DDBJ whole genome shotgun (WGS) entry which is preliminary data.</text>
</comment>
<dbReference type="Pfam" id="PF05876">
    <property type="entry name" value="GpA_ATPase"/>
    <property type="match status" value="1"/>
</dbReference>
<dbReference type="EMBL" id="RAQK01000001">
    <property type="protein sequence ID" value="RKE95943.1"/>
    <property type="molecule type" value="Genomic_DNA"/>
</dbReference>
<keyword evidence="4" id="KW-1185">Reference proteome</keyword>
<sequence length="592" mass="65407">MEIEQVLASALRALIPPPRLRLSEWIESEIVLPEGVSAQPGPVQLWPFQREIADAIGDASIERVTLVKPVRVGFTTLLTSAVASFVANEPAPILCLLPAEADCRDYMVSDVEPIFASSPAVAKALAYEVDGDDRNTLMSRRFPGGSLKVVAAKAARNLRRHNVRVLFMDEVDGMDPTSEGSPILLAEKRTLSFPDRKIVMGSTPVHSESSNVLRAFAESDARIFEVPCPECGAFSEILWGAIRWDEGKPETARWQCPHCSEEIAERHKLKMVAQGQWRATRPEVKGHAGFQLNALVSLHANASWPQLVREFLSARKDPVTLQTFVNTILGQGWSGAGDELDEAELAGRNEAFGLESLPEEVLTIAAGIDTQHDRLECTFIGSAKDETAFILGHKVIWGNWDHDETWSELDGLLKTRWKHPLGGSLGIDAAVIDAGDGVTMEAVMSFCGPRQRRRIMAGKGVSGTRPFIEPSQSRKKSVARLWLIGVDGIKTAIMARLTRAGSIRFSGDLPPVWYEQLTSERAVTRYVRGQPQRRFERVPGRRAEALDCVVYAIAARQVVHVNFEEREAQLRAGGLQDQVKPKNVYRSKWLTG</sequence>
<evidence type="ECO:0000313" key="3">
    <source>
        <dbReference type="EMBL" id="RKE95943.1"/>
    </source>
</evidence>
<dbReference type="Gene3D" id="3.40.50.300">
    <property type="entry name" value="P-loop containing nucleotide triphosphate hydrolases"/>
    <property type="match status" value="1"/>
</dbReference>
<dbReference type="Pfam" id="PF20454">
    <property type="entry name" value="GpA_nuclease"/>
    <property type="match status" value="1"/>
</dbReference>
<accession>A0A420DP39</accession>
<dbReference type="OrthoDB" id="5181253at2"/>
<dbReference type="AlphaFoldDB" id="A0A420DP39"/>
<dbReference type="RefSeq" id="WP_037967953.1">
    <property type="nucleotide sequence ID" value="NZ_RAQK01000001.1"/>
</dbReference>
<organism evidence="3 4">
    <name type="scientific">Sulfitobacter guttiformis</name>
    <dbReference type="NCBI Taxonomy" id="74349"/>
    <lineage>
        <taxon>Bacteria</taxon>
        <taxon>Pseudomonadati</taxon>
        <taxon>Pseudomonadota</taxon>
        <taxon>Alphaproteobacteria</taxon>
        <taxon>Rhodobacterales</taxon>
        <taxon>Roseobacteraceae</taxon>
        <taxon>Sulfitobacter</taxon>
    </lineage>
</organism>